<dbReference type="EMBL" id="JBBPCO010000002">
    <property type="protein sequence ID" value="MEK8088753.1"/>
    <property type="molecule type" value="Genomic_DNA"/>
</dbReference>
<evidence type="ECO:0000259" key="1">
    <source>
        <dbReference type="Pfam" id="PF00149"/>
    </source>
</evidence>
<dbReference type="PANTHER" id="PTHR37844">
    <property type="entry name" value="SER/THR PROTEIN PHOSPHATASE SUPERFAMILY (AFU_ORTHOLOGUE AFUA_1G14840)"/>
    <property type="match status" value="1"/>
</dbReference>
<dbReference type="RefSeq" id="WP_341369818.1">
    <property type="nucleotide sequence ID" value="NZ_JBBPCO010000002.1"/>
</dbReference>
<keyword evidence="3" id="KW-1185">Reference proteome</keyword>
<sequence length="249" mass="27950">MKIQYASDLHLEFGSDPLRPEDMAGDVLVLAGDLHSKPARLAQWLAALPPRPTLQVLGNHEHYGGHFIQALDKYRQALAGLAHVRLLEQDEIHLGPVRFLGTSLWSALRDARGRMSPGIQTDSTDFRTIRAGSQYRRLQPADVIQRHQASRAWLETRLRIPHAGPTVVITHHAPSFKSAESADEDGSHCSDLDALILATRPDLWIHGHVHQSLDYHIGDTRVLCNPYGYLTRNAQDRNPAFDPRRWVAV</sequence>
<comment type="caution">
    <text evidence="2">The sequence shown here is derived from an EMBL/GenBank/DDBJ whole genome shotgun (WGS) entry which is preliminary data.</text>
</comment>
<protein>
    <submittedName>
        <fullName evidence="2">Metallophosphoesterase</fullName>
    </submittedName>
</protein>
<dbReference type="PANTHER" id="PTHR37844:SF2">
    <property type="entry name" value="SER_THR PROTEIN PHOSPHATASE SUPERFAMILY (AFU_ORTHOLOGUE AFUA_1G14840)"/>
    <property type="match status" value="1"/>
</dbReference>
<dbReference type="InterPro" id="IPR029052">
    <property type="entry name" value="Metallo-depent_PP-like"/>
</dbReference>
<dbReference type="SUPFAM" id="SSF56300">
    <property type="entry name" value="Metallo-dependent phosphatases"/>
    <property type="match status" value="1"/>
</dbReference>
<dbReference type="Proteomes" id="UP001446205">
    <property type="component" value="Unassembled WGS sequence"/>
</dbReference>
<gene>
    <name evidence="2" type="ORF">WOB96_03135</name>
</gene>
<evidence type="ECO:0000313" key="2">
    <source>
        <dbReference type="EMBL" id="MEK8088753.1"/>
    </source>
</evidence>
<evidence type="ECO:0000313" key="3">
    <source>
        <dbReference type="Proteomes" id="UP001446205"/>
    </source>
</evidence>
<name>A0ABU9D8C2_9PROT</name>
<organism evidence="2 3">
    <name type="scientific">Thermithiobacillus plumbiphilus</name>
    <dbReference type="NCBI Taxonomy" id="1729899"/>
    <lineage>
        <taxon>Bacteria</taxon>
        <taxon>Pseudomonadati</taxon>
        <taxon>Pseudomonadota</taxon>
        <taxon>Acidithiobacillia</taxon>
        <taxon>Acidithiobacillales</taxon>
        <taxon>Thermithiobacillaceae</taxon>
        <taxon>Thermithiobacillus</taxon>
    </lineage>
</organism>
<dbReference type="Pfam" id="PF00149">
    <property type="entry name" value="Metallophos"/>
    <property type="match status" value="1"/>
</dbReference>
<proteinExistence type="predicted"/>
<dbReference type="InterPro" id="IPR004843">
    <property type="entry name" value="Calcineurin-like_PHP"/>
</dbReference>
<accession>A0ABU9D8C2</accession>
<reference evidence="2 3" key="1">
    <citation type="submission" date="2024-04" db="EMBL/GenBank/DDBJ databases">
        <authorList>
            <person name="Abashina T."/>
            <person name="Shaikin A."/>
        </authorList>
    </citation>
    <scope>NUCLEOTIDE SEQUENCE [LARGE SCALE GENOMIC DNA]</scope>
    <source>
        <strain evidence="2 3">AAFK</strain>
    </source>
</reference>
<feature type="domain" description="Calcineurin-like phosphoesterase" evidence="1">
    <location>
        <begin position="24"/>
        <end position="211"/>
    </location>
</feature>
<dbReference type="Gene3D" id="3.60.21.10">
    <property type="match status" value="1"/>
</dbReference>